<keyword evidence="2" id="KW-1185">Reference proteome</keyword>
<evidence type="ECO:0000313" key="2">
    <source>
        <dbReference type="Proteomes" id="UP000307440"/>
    </source>
</evidence>
<dbReference type="AlphaFoldDB" id="A0A5C3KMA5"/>
<dbReference type="OrthoDB" id="3040439at2759"/>
<dbReference type="EMBL" id="ML210271">
    <property type="protein sequence ID" value="TFK21342.1"/>
    <property type="molecule type" value="Genomic_DNA"/>
</dbReference>
<reference evidence="1 2" key="1">
    <citation type="journal article" date="2019" name="Nat. Ecol. Evol.">
        <title>Megaphylogeny resolves global patterns of mushroom evolution.</title>
        <authorList>
            <person name="Varga T."/>
            <person name="Krizsan K."/>
            <person name="Foldi C."/>
            <person name="Dima B."/>
            <person name="Sanchez-Garcia M."/>
            <person name="Sanchez-Ramirez S."/>
            <person name="Szollosi G.J."/>
            <person name="Szarkandi J.G."/>
            <person name="Papp V."/>
            <person name="Albert L."/>
            <person name="Andreopoulos W."/>
            <person name="Angelini C."/>
            <person name="Antonin V."/>
            <person name="Barry K.W."/>
            <person name="Bougher N.L."/>
            <person name="Buchanan P."/>
            <person name="Buyck B."/>
            <person name="Bense V."/>
            <person name="Catcheside P."/>
            <person name="Chovatia M."/>
            <person name="Cooper J."/>
            <person name="Damon W."/>
            <person name="Desjardin D."/>
            <person name="Finy P."/>
            <person name="Geml J."/>
            <person name="Haridas S."/>
            <person name="Hughes K."/>
            <person name="Justo A."/>
            <person name="Karasinski D."/>
            <person name="Kautmanova I."/>
            <person name="Kiss B."/>
            <person name="Kocsube S."/>
            <person name="Kotiranta H."/>
            <person name="LaButti K.M."/>
            <person name="Lechner B.E."/>
            <person name="Liimatainen K."/>
            <person name="Lipzen A."/>
            <person name="Lukacs Z."/>
            <person name="Mihaltcheva S."/>
            <person name="Morgado L.N."/>
            <person name="Niskanen T."/>
            <person name="Noordeloos M.E."/>
            <person name="Ohm R.A."/>
            <person name="Ortiz-Santana B."/>
            <person name="Ovrebo C."/>
            <person name="Racz N."/>
            <person name="Riley R."/>
            <person name="Savchenko A."/>
            <person name="Shiryaev A."/>
            <person name="Soop K."/>
            <person name="Spirin V."/>
            <person name="Szebenyi C."/>
            <person name="Tomsovsky M."/>
            <person name="Tulloss R.E."/>
            <person name="Uehling J."/>
            <person name="Grigoriev I.V."/>
            <person name="Vagvolgyi C."/>
            <person name="Papp T."/>
            <person name="Martin F.M."/>
            <person name="Miettinen O."/>
            <person name="Hibbett D.S."/>
            <person name="Nagy L.G."/>
        </authorList>
    </citation>
    <scope>NUCLEOTIDE SEQUENCE [LARGE SCALE GENOMIC DNA]</scope>
    <source>
        <strain evidence="1 2">CBS 121175</strain>
    </source>
</reference>
<dbReference type="Proteomes" id="UP000307440">
    <property type="component" value="Unassembled WGS sequence"/>
</dbReference>
<name>A0A5C3KMA5_COPMA</name>
<organism evidence="1 2">
    <name type="scientific">Coprinopsis marcescibilis</name>
    <name type="common">Agaric fungus</name>
    <name type="synonym">Psathyrella marcescibilis</name>
    <dbReference type="NCBI Taxonomy" id="230819"/>
    <lineage>
        <taxon>Eukaryota</taxon>
        <taxon>Fungi</taxon>
        <taxon>Dikarya</taxon>
        <taxon>Basidiomycota</taxon>
        <taxon>Agaricomycotina</taxon>
        <taxon>Agaricomycetes</taxon>
        <taxon>Agaricomycetidae</taxon>
        <taxon>Agaricales</taxon>
        <taxon>Agaricineae</taxon>
        <taxon>Psathyrellaceae</taxon>
        <taxon>Coprinopsis</taxon>
    </lineage>
</organism>
<sequence>MAQFPEDIIRELVGHISQAPKQEARETLKAASYVSQIFRRLCQEALFSKITLEIETSSSSPSSCTRKQTSSEKLSQLLEGSPHLATLVNTIVIRDISRSPSLENIERQAIGRSGISASLKFDERLPQALSQLNLDKIKRFTFRQSAYSAWDIHPLPTRHAVARMCAANHLTSLSLRNTSIRLLDSCSPSLTHLKLKYDQSMTPLKASTPQIQTRTQDAPIRLQALHLEGIAQDIPQVTEFLLNNHIDITGLKKLHLRPRGIIQMKTIESLYRLLSACSLSLQSLAYETTREPDDLDLSGYVPFELSKLVNLRELSFGYNHPYIQYNQIKEVRTNPLYWILNLCRTLPESAPLATFYLYVKNWSCGGTVEHSTQAWRELDLIFSDRQRFPLMNRVDIELFSNKSKPNDLDGIQQSIELCVENLTRVGMLDIKQTVLGKYRPFGSLDQC</sequence>
<evidence type="ECO:0008006" key="3">
    <source>
        <dbReference type="Google" id="ProtNLM"/>
    </source>
</evidence>
<evidence type="ECO:0000313" key="1">
    <source>
        <dbReference type="EMBL" id="TFK21342.1"/>
    </source>
</evidence>
<gene>
    <name evidence="1" type="ORF">FA15DRAFT_672669</name>
</gene>
<proteinExistence type="predicted"/>
<protein>
    <recommendedName>
        <fullName evidence="3">F-box domain-containing protein</fullName>
    </recommendedName>
</protein>
<accession>A0A5C3KMA5</accession>